<dbReference type="OMA" id="VCIFDVV"/>
<proteinExistence type="predicted"/>
<dbReference type="Proteomes" id="UP000323011">
    <property type="component" value="Unassembled WGS sequence"/>
</dbReference>
<dbReference type="EMBL" id="VLTN01000078">
    <property type="protein sequence ID" value="KAA0146781.1"/>
    <property type="molecule type" value="Genomic_DNA"/>
</dbReference>
<feature type="compositionally biased region" description="Low complexity" evidence="2">
    <location>
        <begin position="216"/>
        <end position="244"/>
    </location>
</feature>
<keyword evidence="1" id="KW-0663">Pyridoxal phosphate</keyword>
<feature type="compositionally biased region" description="Low complexity" evidence="2">
    <location>
        <begin position="251"/>
        <end position="271"/>
    </location>
</feature>
<feature type="compositionally biased region" description="Low complexity" evidence="2">
    <location>
        <begin position="1"/>
        <end position="19"/>
    </location>
</feature>
<evidence type="ECO:0000313" key="4">
    <source>
        <dbReference type="Proteomes" id="UP000323011"/>
    </source>
</evidence>
<gene>
    <name evidence="3" type="ORF">FNF29_07843</name>
</gene>
<comment type="caution">
    <text evidence="3">The sequence shown here is derived from an EMBL/GenBank/DDBJ whole genome shotgun (WGS) entry which is preliminary data.</text>
</comment>
<organism evidence="3 4">
    <name type="scientific">Cafeteria roenbergensis</name>
    <name type="common">Marine flagellate</name>
    <dbReference type="NCBI Taxonomy" id="33653"/>
    <lineage>
        <taxon>Eukaryota</taxon>
        <taxon>Sar</taxon>
        <taxon>Stramenopiles</taxon>
        <taxon>Bigyra</taxon>
        <taxon>Opalozoa</taxon>
        <taxon>Bicosoecida</taxon>
        <taxon>Cafeteriaceae</taxon>
        <taxon>Cafeteria</taxon>
    </lineage>
</organism>
<evidence type="ECO:0000313" key="3">
    <source>
        <dbReference type="EMBL" id="KAA0146781.1"/>
    </source>
</evidence>
<feature type="region of interest" description="Disordered" evidence="2">
    <location>
        <begin position="212"/>
        <end position="271"/>
    </location>
</feature>
<sequence length="606" mass="61670">MASASLAAGSPDAGAPSSATLSMDRGVPEGYKGFGSFHTDVSVADMLAVPRAAWTRPSVPIDEAAIVSAACSRVREAAMVERTLSEEEEEEPASAATADAEARLRALARGDRGSAGSGSGQGEVAGEETALPLGRALVTGRAFHVEPDWCFVNHGAFGGALVPGVEAAQQWQRVAEAQPLRFIDRELFPHVVHSIRTMADCMAHSERDRVPSARCAEAAPSAEATEAAEATEGAAAAGAGSAGTITGGADPGSAAAASPTVAPASDEPAAAAGGDINPADVVLLPNATTGLNVAIAAAPLGPGRPAFTLSICYGALKKMLDFACARAGAAAIVHETPFPPPAEACGSAEAFAEWVVGLYETHLPAGAGLAVVDAVTSNTALAMPVARIAAVCRRKGVPLLVDGAHALGSVGGCGPESGATWFVTNCHKWWSSPRGLAAMWVSPEAQAATRPLVVSHGYGSGFASEFVWDGCRDYSAALSVPAVAAFRRAMGEARVARYCRELLSIAVDILVGAWGTDTPVPLGCFSHMALVRVPDGAVHPTGRAGAATSAHAKHLQDALHEGHKVECPVKCLGGRLYVRISAAVYNCPADYARLAAAVQACAADLA</sequence>
<dbReference type="Gene3D" id="3.40.640.10">
    <property type="entry name" value="Type I PLP-dependent aspartate aminotransferase-like (Major domain)"/>
    <property type="match status" value="1"/>
</dbReference>
<accession>A0A5A8C4H6</accession>
<dbReference type="AlphaFoldDB" id="A0A5A8C4H6"/>
<keyword evidence="4" id="KW-1185">Reference proteome</keyword>
<evidence type="ECO:0000256" key="2">
    <source>
        <dbReference type="SAM" id="MobiDB-lite"/>
    </source>
</evidence>
<protein>
    <submittedName>
        <fullName evidence="3">Uncharacterized protein</fullName>
    </submittedName>
</protein>
<evidence type="ECO:0000256" key="1">
    <source>
        <dbReference type="ARBA" id="ARBA00022898"/>
    </source>
</evidence>
<feature type="region of interest" description="Disordered" evidence="2">
    <location>
        <begin position="1"/>
        <end position="21"/>
    </location>
</feature>
<dbReference type="SUPFAM" id="SSF53383">
    <property type="entry name" value="PLP-dependent transferases"/>
    <property type="match status" value="1"/>
</dbReference>
<name>A0A5A8C4H6_CAFRO</name>
<dbReference type="InterPro" id="IPR015424">
    <property type="entry name" value="PyrdxlP-dep_Trfase"/>
</dbReference>
<dbReference type="InterPro" id="IPR015421">
    <property type="entry name" value="PyrdxlP-dep_Trfase_major"/>
</dbReference>
<dbReference type="PANTHER" id="PTHR43092">
    <property type="entry name" value="L-CYSTEINE DESULFHYDRASE"/>
    <property type="match status" value="1"/>
</dbReference>
<reference evidence="3 4" key="1">
    <citation type="submission" date="2019-07" db="EMBL/GenBank/DDBJ databases">
        <title>Genomes of Cafeteria roenbergensis.</title>
        <authorList>
            <person name="Fischer M.G."/>
            <person name="Hackl T."/>
            <person name="Roman M."/>
        </authorList>
    </citation>
    <scope>NUCLEOTIDE SEQUENCE [LARGE SCALE GENOMIC DNA]</scope>
    <source>
        <strain evidence="3 4">BVI</strain>
    </source>
</reference>
<dbReference type="PANTHER" id="PTHR43092:SF2">
    <property type="entry name" value="HERCYNYLCYSTEINE SULFOXIDE LYASE"/>
    <property type="match status" value="1"/>
</dbReference>